<dbReference type="GO" id="GO:0004674">
    <property type="term" value="F:protein serine/threonine kinase activity"/>
    <property type="evidence" value="ECO:0007669"/>
    <property type="project" value="UniProtKB-KW"/>
</dbReference>
<keyword evidence="4" id="KW-0547">Nucleotide-binding</keyword>
<dbReference type="PROSITE" id="PS50011">
    <property type="entry name" value="PROTEIN_KINASE_DOM"/>
    <property type="match status" value="1"/>
</dbReference>
<accession>A0A5N4E167</accession>
<proteinExistence type="inferred from homology"/>
<dbReference type="Proteomes" id="UP000299084">
    <property type="component" value="Unassembled WGS sequence"/>
</dbReference>
<dbReference type="GO" id="GO:0005634">
    <property type="term" value="C:nucleus"/>
    <property type="evidence" value="ECO:0007669"/>
    <property type="project" value="TreeGrafter"/>
</dbReference>
<evidence type="ECO:0000256" key="2">
    <source>
        <dbReference type="ARBA" id="ARBA00022527"/>
    </source>
</evidence>
<dbReference type="InterPro" id="IPR008271">
    <property type="entry name" value="Ser/Thr_kinase_AS"/>
</dbReference>
<dbReference type="InterPro" id="IPR011009">
    <property type="entry name" value="Kinase-like_dom_sf"/>
</dbReference>
<protein>
    <submittedName>
        <fullName evidence="8">Cyclin-dependent kinase-like 1</fullName>
    </submittedName>
</protein>
<evidence type="ECO:0000313" key="9">
    <source>
        <dbReference type="Proteomes" id="UP000299084"/>
    </source>
</evidence>
<dbReference type="Gene3D" id="1.10.510.10">
    <property type="entry name" value="Transferase(Phosphotransferase) domain 1"/>
    <property type="match status" value="1"/>
</dbReference>
<keyword evidence="6" id="KW-0067">ATP-binding</keyword>
<dbReference type="Gene3D" id="3.30.200.20">
    <property type="entry name" value="Phosphorylase Kinase, domain 1"/>
    <property type="match status" value="1"/>
</dbReference>
<keyword evidence="2" id="KW-0723">Serine/threonine-protein kinase</keyword>
<name>A0A5N4E167_CAMDR</name>
<sequence length="363" mass="42199">MATFLKEIFPEHSPPLSQQLKHPNLVSLIEVFRRKRKLHLVFEYCDHTVLHELDRHQRGFRKQLVQVFSPHFSAPDAFREHLAFFRDRVPAHLVKSITWQTLQAVNFCHKHNCIHRDVKPENILITKHSVIKLCDFGFARLLSDFDFSLALLSLCSVSHHWPAGSSDYYTDYVATRWYRSPELLVGDTQYGPPVDVWAIGCVFAELLSGVPLWPGKSDVDQLYLIRKTLGDLIPRHQQVFSTNQYFSGVKIPDPEDMEPLEFKFPNVSYPALGLLKGCLHMNPAERLTCEQLLQHPYFDSIRETGNFTKEHDKPTRKTLRQSRTHLPGLQYLPQLTSSSVLPALDNKKYYYNTKKLNYRFPNI</sequence>
<gene>
    <name evidence="8" type="ORF">Cadr_000005954</name>
</gene>
<keyword evidence="5 8" id="KW-0418">Kinase</keyword>
<dbReference type="PANTHER" id="PTHR24056">
    <property type="entry name" value="CELL DIVISION PROTEIN KINASE"/>
    <property type="match status" value="1"/>
</dbReference>
<dbReference type="EMBL" id="JWIN03000006">
    <property type="protein sequence ID" value="KAB1277159.1"/>
    <property type="molecule type" value="Genomic_DNA"/>
</dbReference>
<evidence type="ECO:0000256" key="4">
    <source>
        <dbReference type="ARBA" id="ARBA00022741"/>
    </source>
</evidence>
<dbReference type="PROSITE" id="PS00108">
    <property type="entry name" value="PROTEIN_KINASE_ST"/>
    <property type="match status" value="1"/>
</dbReference>
<dbReference type="PANTHER" id="PTHR24056:SF192">
    <property type="entry name" value="CYCLIN-DEPENDENT KINASE-LIKE 1"/>
    <property type="match status" value="1"/>
</dbReference>
<evidence type="ECO:0000256" key="5">
    <source>
        <dbReference type="ARBA" id="ARBA00022777"/>
    </source>
</evidence>
<reference evidence="8 9" key="1">
    <citation type="journal article" date="2019" name="Mol. Ecol. Resour.">
        <title>Improving Illumina assemblies with Hi-C and long reads: an example with the North African dromedary.</title>
        <authorList>
            <person name="Elbers J.P."/>
            <person name="Rogers M.F."/>
            <person name="Perelman P.L."/>
            <person name="Proskuryakova A.A."/>
            <person name="Serdyukova N.A."/>
            <person name="Johnson W.E."/>
            <person name="Horin P."/>
            <person name="Corander J."/>
            <person name="Murphy D."/>
            <person name="Burger P.A."/>
        </authorList>
    </citation>
    <scope>NUCLEOTIDE SEQUENCE [LARGE SCALE GENOMIC DNA]</scope>
    <source>
        <strain evidence="8">Drom800</strain>
        <tissue evidence="8">Blood</tissue>
    </source>
</reference>
<evidence type="ECO:0000259" key="7">
    <source>
        <dbReference type="PROSITE" id="PS50011"/>
    </source>
</evidence>
<dbReference type="FunFam" id="1.10.510.10:FF:000191">
    <property type="entry name" value="cyclin-dependent kinase-like 1 isoform X1"/>
    <property type="match status" value="1"/>
</dbReference>
<comment type="similarity">
    <text evidence="1">Belongs to the protein kinase superfamily. CMGC Ser/Thr protein kinase family. CDC2/CDKX subfamily.</text>
</comment>
<organism evidence="8 9">
    <name type="scientific">Camelus dromedarius</name>
    <name type="common">Dromedary</name>
    <name type="synonym">Arabian camel</name>
    <dbReference type="NCBI Taxonomy" id="9838"/>
    <lineage>
        <taxon>Eukaryota</taxon>
        <taxon>Metazoa</taxon>
        <taxon>Chordata</taxon>
        <taxon>Craniata</taxon>
        <taxon>Vertebrata</taxon>
        <taxon>Euteleostomi</taxon>
        <taxon>Mammalia</taxon>
        <taxon>Eutheria</taxon>
        <taxon>Laurasiatheria</taxon>
        <taxon>Artiodactyla</taxon>
        <taxon>Tylopoda</taxon>
        <taxon>Camelidae</taxon>
        <taxon>Camelus</taxon>
    </lineage>
</organism>
<dbReference type="Pfam" id="PF00069">
    <property type="entry name" value="Pkinase"/>
    <property type="match status" value="1"/>
</dbReference>
<dbReference type="GO" id="GO:0005524">
    <property type="term" value="F:ATP binding"/>
    <property type="evidence" value="ECO:0007669"/>
    <property type="project" value="UniProtKB-KW"/>
</dbReference>
<evidence type="ECO:0000256" key="3">
    <source>
        <dbReference type="ARBA" id="ARBA00022679"/>
    </source>
</evidence>
<dbReference type="AlphaFoldDB" id="A0A5N4E167"/>
<keyword evidence="9" id="KW-1185">Reference proteome</keyword>
<evidence type="ECO:0000313" key="8">
    <source>
        <dbReference type="EMBL" id="KAB1277159.1"/>
    </source>
</evidence>
<dbReference type="InterPro" id="IPR000719">
    <property type="entry name" value="Prot_kinase_dom"/>
</dbReference>
<evidence type="ECO:0000256" key="6">
    <source>
        <dbReference type="ARBA" id="ARBA00022840"/>
    </source>
</evidence>
<feature type="domain" description="Protein kinase" evidence="7">
    <location>
        <begin position="1"/>
        <end position="298"/>
    </location>
</feature>
<keyword evidence="3" id="KW-0808">Transferase</keyword>
<dbReference type="SUPFAM" id="SSF56112">
    <property type="entry name" value="Protein kinase-like (PK-like)"/>
    <property type="match status" value="1"/>
</dbReference>
<dbReference type="InterPro" id="IPR050108">
    <property type="entry name" value="CDK"/>
</dbReference>
<dbReference type="SMART" id="SM00220">
    <property type="entry name" value="S_TKc"/>
    <property type="match status" value="1"/>
</dbReference>
<evidence type="ECO:0000256" key="1">
    <source>
        <dbReference type="ARBA" id="ARBA00006485"/>
    </source>
</evidence>
<comment type="caution">
    <text evidence="8">The sequence shown here is derived from an EMBL/GenBank/DDBJ whole genome shotgun (WGS) entry which is preliminary data.</text>
</comment>